<keyword evidence="2" id="KW-1133">Transmembrane helix</keyword>
<evidence type="ECO:0000256" key="1">
    <source>
        <dbReference type="SAM" id="MobiDB-lite"/>
    </source>
</evidence>
<organism evidence="3 4">
    <name type="scientific">Candidatus Kaiserbacteria bacterium RIFCSPHIGHO2_01_FULL_53_31</name>
    <dbReference type="NCBI Taxonomy" id="1798481"/>
    <lineage>
        <taxon>Bacteria</taxon>
        <taxon>Candidatus Kaiseribacteriota</taxon>
    </lineage>
</organism>
<keyword evidence="2" id="KW-0812">Transmembrane</keyword>
<evidence type="ECO:0000256" key="2">
    <source>
        <dbReference type="SAM" id="Phobius"/>
    </source>
</evidence>
<accession>A0A1F6CGA3</accession>
<sequence length="75" mass="8076">MLLGVITILVPISGFPSPIRSFLTTVLGVCVLGIGFSLRTRGIQIKEQSIEIPTIPPQKADQPAELEPPRNISPI</sequence>
<dbReference type="STRING" id="1798481.A2678_01615"/>
<dbReference type="Proteomes" id="UP000178815">
    <property type="component" value="Unassembled WGS sequence"/>
</dbReference>
<proteinExistence type="predicted"/>
<reference evidence="3 4" key="1">
    <citation type="journal article" date="2016" name="Nat. Commun.">
        <title>Thousands of microbial genomes shed light on interconnected biogeochemical processes in an aquifer system.</title>
        <authorList>
            <person name="Anantharaman K."/>
            <person name="Brown C.T."/>
            <person name="Hug L.A."/>
            <person name="Sharon I."/>
            <person name="Castelle C.J."/>
            <person name="Probst A.J."/>
            <person name="Thomas B.C."/>
            <person name="Singh A."/>
            <person name="Wilkins M.J."/>
            <person name="Karaoz U."/>
            <person name="Brodie E.L."/>
            <person name="Williams K.H."/>
            <person name="Hubbard S.S."/>
            <person name="Banfield J.F."/>
        </authorList>
    </citation>
    <scope>NUCLEOTIDE SEQUENCE [LARGE SCALE GENOMIC DNA]</scope>
</reference>
<feature type="region of interest" description="Disordered" evidence="1">
    <location>
        <begin position="54"/>
        <end position="75"/>
    </location>
</feature>
<keyword evidence="2" id="KW-0472">Membrane</keyword>
<gene>
    <name evidence="3" type="ORF">A2678_01615</name>
</gene>
<feature type="transmembrane region" description="Helical" evidence="2">
    <location>
        <begin position="19"/>
        <end position="38"/>
    </location>
</feature>
<evidence type="ECO:0000313" key="4">
    <source>
        <dbReference type="Proteomes" id="UP000178815"/>
    </source>
</evidence>
<name>A0A1F6CGA3_9BACT</name>
<comment type="caution">
    <text evidence="3">The sequence shown here is derived from an EMBL/GenBank/DDBJ whole genome shotgun (WGS) entry which is preliminary data.</text>
</comment>
<evidence type="ECO:0000313" key="3">
    <source>
        <dbReference type="EMBL" id="OGG48263.1"/>
    </source>
</evidence>
<dbReference type="EMBL" id="MFKU01000016">
    <property type="protein sequence ID" value="OGG48263.1"/>
    <property type="molecule type" value="Genomic_DNA"/>
</dbReference>
<protein>
    <submittedName>
        <fullName evidence="3">Uncharacterized protein</fullName>
    </submittedName>
</protein>
<dbReference type="AlphaFoldDB" id="A0A1F6CGA3"/>